<evidence type="ECO:0000313" key="2">
    <source>
        <dbReference type="EMBL" id="KGF52912.1"/>
    </source>
</evidence>
<evidence type="ECO:0000256" key="1">
    <source>
        <dbReference type="SAM" id="SignalP"/>
    </source>
</evidence>
<proteinExistence type="predicted"/>
<dbReference type="PROSITE" id="PS51257">
    <property type="entry name" value="PROKAR_LIPOPROTEIN"/>
    <property type="match status" value="1"/>
</dbReference>
<dbReference type="EMBL" id="JRNU01000005">
    <property type="protein sequence ID" value="KGF52912.1"/>
    <property type="molecule type" value="Genomic_DNA"/>
</dbReference>
<sequence>MKSFKSIRFFSKKAVCLLIISCFIFSCCSDDENLTYRKELNASEVQFEQDLSNYYALQNSEISKLLHKKTSTRSNSVAGINSVEDNLIYLRLDSADENFVQNYSKLFAKELKNKKIEGVTLQKMLGNIEYSKKVLSEVYSKEFNIIFQQFLLRKSCSASDIISNKNLTALEKSLLLNMLPVVNYEITMRSKSVATRSIDLRGDKHKKSRKQVCEDIYNSRTCLRDYLISTGVSCLGGPTPVTAIGVAVSIYQYANCEYSATDNYKKCMGK</sequence>
<dbReference type="AlphaFoldDB" id="A0A096CDB8"/>
<accession>A0A096CDB8</accession>
<gene>
    <name evidence="2" type="ORF">HMPREF9302_01875</name>
</gene>
<feature type="signal peptide" evidence="1">
    <location>
        <begin position="1"/>
        <end position="28"/>
    </location>
</feature>
<organism evidence="2 3">
    <name type="scientific">Prevotella amnii DNF00058</name>
    <dbReference type="NCBI Taxonomy" id="1401066"/>
    <lineage>
        <taxon>Bacteria</taxon>
        <taxon>Pseudomonadati</taxon>
        <taxon>Bacteroidota</taxon>
        <taxon>Bacteroidia</taxon>
        <taxon>Bacteroidales</taxon>
        <taxon>Prevotellaceae</taxon>
        <taxon>Prevotella</taxon>
    </lineage>
</organism>
<comment type="caution">
    <text evidence="2">The sequence shown here is derived from an EMBL/GenBank/DDBJ whole genome shotgun (WGS) entry which is preliminary data.</text>
</comment>
<dbReference type="Proteomes" id="UP000029614">
    <property type="component" value="Unassembled WGS sequence"/>
</dbReference>
<evidence type="ECO:0000313" key="3">
    <source>
        <dbReference type="Proteomes" id="UP000029614"/>
    </source>
</evidence>
<keyword evidence="3" id="KW-1185">Reference proteome</keyword>
<feature type="chain" id="PRO_5001926141" description="Lipoprotein" evidence="1">
    <location>
        <begin position="29"/>
        <end position="270"/>
    </location>
</feature>
<evidence type="ECO:0008006" key="4">
    <source>
        <dbReference type="Google" id="ProtNLM"/>
    </source>
</evidence>
<keyword evidence="1" id="KW-0732">Signal</keyword>
<dbReference type="RefSeq" id="WP_036854192.1">
    <property type="nucleotide sequence ID" value="NZ_JRNU01000005.1"/>
</dbReference>
<dbReference type="OrthoDB" id="9872963at2"/>
<reference evidence="2 3" key="1">
    <citation type="submission" date="2014-07" db="EMBL/GenBank/DDBJ databases">
        <authorList>
            <person name="McCorrison J."/>
            <person name="Sanka R."/>
            <person name="Torralba M."/>
            <person name="Gillis M."/>
            <person name="Haft D.H."/>
            <person name="Methe B."/>
            <person name="Sutton G."/>
            <person name="Nelson K.E."/>
        </authorList>
    </citation>
    <scope>NUCLEOTIDE SEQUENCE [LARGE SCALE GENOMIC DNA]</scope>
    <source>
        <strain evidence="2 3">DNF00058</strain>
    </source>
</reference>
<protein>
    <recommendedName>
        <fullName evidence="4">Lipoprotein</fullName>
    </recommendedName>
</protein>
<name>A0A096CDB8_9BACT</name>